<evidence type="ECO:0000313" key="1">
    <source>
        <dbReference type="EMBL" id="MWV68694.1"/>
    </source>
</evidence>
<dbReference type="OrthoDB" id="5315569at2"/>
<gene>
    <name evidence="1" type="ORF">DCO61_01250</name>
    <name evidence="2" type="ORF">LS64_011785</name>
</gene>
<keyword evidence="3" id="KW-1185">Reference proteome</keyword>
<dbReference type="EMBL" id="QBIU01000001">
    <property type="protein sequence ID" value="MWV68694.1"/>
    <property type="molecule type" value="Genomic_DNA"/>
</dbReference>
<dbReference type="STRING" id="1548018.LS64_01850"/>
<comment type="caution">
    <text evidence="2">The sequence shown here is derived from an EMBL/GenBank/DDBJ whole genome shotgun (WGS) entry which is preliminary data.</text>
</comment>
<evidence type="ECO:0008006" key="5">
    <source>
        <dbReference type="Google" id="ProtNLM"/>
    </source>
</evidence>
<reference evidence="2 3" key="2">
    <citation type="journal article" date="2016" name="Infect. Immun.">
        <title>Helicobacter saguini, a Novel Helicobacter Isolated from Cotton-Top Tamarins with Ulcerative Colitis, Has Proinflammatory Properties and Induces Typhlocolitis and Dysplasia in Gnotobiotic IL-10-/- Mice.</title>
        <authorList>
            <person name="Shen Z."/>
            <person name="Mannion A."/>
            <person name="Whary M.T."/>
            <person name="Muthupalani S."/>
            <person name="Sheh A."/>
            <person name="Feng Y."/>
            <person name="Gong G."/>
            <person name="Vandamme P."/>
            <person name="Holcombe H.R."/>
            <person name="Paster B.J."/>
            <person name="Fox J.G."/>
        </authorList>
    </citation>
    <scope>NUCLEOTIDE SEQUENCE [LARGE SCALE GENOMIC DNA]</scope>
    <source>
        <strain evidence="2 3">MIT 97-6194</strain>
    </source>
</reference>
<name>A0A347VR90_9HELI</name>
<reference evidence="2" key="3">
    <citation type="submission" date="2018-04" db="EMBL/GenBank/DDBJ databases">
        <authorList>
            <person name="Sheh A."/>
            <person name="Shen Z."/>
            <person name="Mannion A.J."/>
            <person name="Fox J.G."/>
        </authorList>
    </citation>
    <scope>NUCLEOTIDE SEQUENCE</scope>
    <source>
        <strain evidence="2">MIT 97-6194</strain>
    </source>
</reference>
<dbReference type="AlphaFoldDB" id="A0A347VR90"/>
<dbReference type="RefSeq" id="WP_034569871.1">
    <property type="nucleotide sequence ID" value="NZ_JRMP02000033.1"/>
</dbReference>
<dbReference type="Proteomes" id="UP000477070">
    <property type="component" value="Unassembled WGS sequence"/>
</dbReference>
<protein>
    <recommendedName>
        <fullName evidence="5">Restriction endonuclease</fullName>
    </recommendedName>
</protein>
<evidence type="ECO:0000313" key="3">
    <source>
        <dbReference type="Proteomes" id="UP000029714"/>
    </source>
</evidence>
<evidence type="ECO:0000313" key="4">
    <source>
        <dbReference type="Proteomes" id="UP000477070"/>
    </source>
</evidence>
<organism evidence="2 3">
    <name type="scientific">Helicobacter saguini</name>
    <dbReference type="NCBI Taxonomy" id="1548018"/>
    <lineage>
        <taxon>Bacteria</taxon>
        <taxon>Pseudomonadati</taxon>
        <taxon>Campylobacterota</taxon>
        <taxon>Epsilonproteobacteria</taxon>
        <taxon>Campylobacterales</taxon>
        <taxon>Helicobacteraceae</taxon>
        <taxon>Helicobacter</taxon>
    </lineage>
</organism>
<reference evidence="1 4" key="4">
    <citation type="submission" date="2019-12" db="EMBL/GenBank/DDBJ databases">
        <title>Multi-Generational Helicobacter saguini Isolates.</title>
        <authorList>
            <person name="Mannion A."/>
            <person name="Shen Z."/>
            <person name="Fox J.G."/>
        </authorList>
    </citation>
    <scope>NUCLEOTIDE SEQUENCE [LARGE SCALE GENOMIC DNA]</scope>
    <source>
        <strain evidence="1">16-048</strain>
        <strain evidence="4">16-048 (F4)</strain>
    </source>
</reference>
<dbReference type="Proteomes" id="UP000029714">
    <property type="component" value="Unassembled WGS sequence"/>
</dbReference>
<reference evidence="2 3" key="1">
    <citation type="journal article" date="2014" name="Genome Announc.">
        <title>Draft genome sequences of eight enterohepatic helicobacter species isolated from both laboratory and wild rodents.</title>
        <authorList>
            <person name="Sheh A."/>
            <person name="Shen Z."/>
            <person name="Fox J.G."/>
        </authorList>
    </citation>
    <scope>NUCLEOTIDE SEQUENCE [LARGE SCALE GENOMIC DNA]</scope>
    <source>
        <strain evidence="2 3">MIT 97-6194</strain>
    </source>
</reference>
<evidence type="ECO:0000313" key="2">
    <source>
        <dbReference type="EMBL" id="TLD91549.1"/>
    </source>
</evidence>
<dbReference type="EMBL" id="JRMP02000033">
    <property type="protein sequence ID" value="TLD91549.1"/>
    <property type="molecule type" value="Genomic_DNA"/>
</dbReference>
<sequence>MQNFYDNLTNINPALKCLKFLYHRILRDDYRGTHKLQHYRWSSEYIKITLQNIAKFSDSKGFLYHTSGDINESYRYKENEIPFCEFINAVNFDLKKADSGSTKDMVMRKIIFVNLQRMGFIERYNNHKELCDVNKKYKNYRYVKLTQSGIDFIESNNLFKSQKILGLALDSIFDGLVQDIFDILSSFNEKQKYLSIEEMTYFVTYLNKSYENKILNKDDIIEFISEFRSLGARQKIVTQVINDFCNPKNFKGNKTQKRDLHNWKNEAQSIFDSLNLMSLFEYDSKTKRLFLKDSINNEKIIFKRSNIIKEQYFKNHNVQKDSIFELHHIVPFYFAKDIDSLKIIDNWQNLIYIDANSHKRLTHKSGRNAIRLSFKDKNAILDDFLGVEICLEFERNVKYNINLQNIMREYNQKLL</sequence>
<dbReference type="REBASE" id="272441">
    <property type="entry name" value="Hsa1416ORF7225P"/>
</dbReference>
<accession>A0A347VR90</accession>
<proteinExistence type="predicted"/>